<keyword evidence="1" id="KW-0812">Transmembrane</keyword>
<feature type="transmembrane region" description="Helical" evidence="1">
    <location>
        <begin position="119"/>
        <end position="140"/>
    </location>
</feature>
<keyword evidence="2" id="KW-0966">Cell projection</keyword>
<reference evidence="2" key="1">
    <citation type="journal article" date="2014" name="Int. J. Syst. Evol. Microbiol.">
        <title>Complete genome sequence of Corynebacterium casei LMG S-19264T (=DSM 44701T), isolated from a smear-ripened cheese.</title>
        <authorList>
            <consortium name="US DOE Joint Genome Institute (JGI-PGF)"/>
            <person name="Walter F."/>
            <person name="Albersmeier A."/>
            <person name="Kalinowski J."/>
            <person name="Ruckert C."/>
        </authorList>
    </citation>
    <scope>NUCLEOTIDE SEQUENCE</scope>
    <source>
        <strain evidence="2">CGMCC 1.15725</strain>
    </source>
</reference>
<name>A0A8J2YSQ2_9PROT</name>
<gene>
    <name evidence="2" type="ORF">GCM10011611_23030</name>
</gene>
<proteinExistence type="predicted"/>
<keyword evidence="2" id="KW-0969">Cilium</keyword>
<evidence type="ECO:0000256" key="1">
    <source>
        <dbReference type="SAM" id="Phobius"/>
    </source>
</evidence>
<keyword evidence="3" id="KW-1185">Reference proteome</keyword>
<keyword evidence="1" id="KW-1133">Transmembrane helix</keyword>
<dbReference type="Proteomes" id="UP000646365">
    <property type="component" value="Unassembled WGS sequence"/>
</dbReference>
<reference evidence="2" key="2">
    <citation type="submission" date="2020-09" db="EMBL/GenBank/DDBJ databases">
        <authorList>
            <person name="Sun Q."/>
            <person name="Zhou Y."/>
        </authorList>
    </citation>
    <scope>NUCLEOTIDE SEQUENCE</scope>
    <source>
        <strain evidence="2">CGMCC 1.15725</strain>
    </source>
</reference>
<accession>A0A8J2YSQ2</accession>
<keyword evidence="1" id="KW-0472">Membrane</keyword>
<evidence type="ECO:0000313" key="3">
    <source>
        <dbReference type="Proteomes" id="UP000646365"/>
    </source>
</evidence>
<evidence type="ECO:0000313" key="2">
    <source>
        <dbReference type="EMBL" id="GGF16664.1"/>
    </source>
</evidence>
<feature type="transmembrane region" description="Helical" evidence="1">
    <location>
        <begin position="174"/>
        <end position="195"/>
    </location>
</feature>
<organism evidence="2 3">
    <name type="scientific">Aliidongia dinghuensis</name>
    <dbReference type="NCBI Taxonomy" id="1867774"/>
    <lineage>
        <taxon>Bacteria</taxon>
        <taxon>Pseudomonadati</taxon>
        <taxon>Pseudomonadota</taxon>
        <taxon>Alphaproteobacteria</taxon>
        <taxon>Rhodospirillales</taxon>
        <taxon>Dongiaceae</taxon>
        <taxon>Aliidongia</taxon>
    </lineage>
</organism>
<keyword evidence="2" id="KW-0282">Flagellum</keyword>
<protein>
    <submittedName>
        <fullName evidence="2">Flagellar motor protein MotA</fullName>
    </submittedName>
</protein>
<sequence length="372" mass="40166">MALFVVIVAVILVALSPVLAPAFEANLALNSIIAAILLIGIVYIFRQVWMLNPEVAWIENFRNNDRAILSGDLPRLMSPMANMLGERGGRRLSLSPVSMRTLLDGIGARLDEQRETSRYLIGTLVFMGLLGTFYGLLLTVHSVGGVLNSLSVGGGDVAKAMGDLKASLQEPLNGMGTAFSSSLFGLAGSLVLGFLDLQAGQAHNRFFNDLEEWLSGLTRIGGAGVSAEGGEPSVPAFIQALLEQTADSLDNLQRIMARGEESRMSTNHSLEQLGERLSLITDQMRTEQSVLLRFAETQAEMRPILQKLADARSGGAGGLDDVSRGYLRSLEQNVGKLTQEFAHGREATVSELRTEIRLLARTIAALAEETER</sequence>
<dbReference type="AlphaFoldDB" id="A0A8J2YSQ2"/>
<feature type="transmembrane region" description="Helical" evidence="1">
    <location>
        <begin position="32"/>
        <end position="52"/>
    </location>
</feature>
<comment type="caution">
    <text evidence="2">The sequence shown here is derived from an EMBL/GenBank/DDBJ whole genome shotgun (WGS) entry which is preliminary data.</text>
</comment>
<dbReference type="EMBL" id="BMJQ01000005">
    <property type="protein sequence ID" value="GGF16664.1"/>
    <property type="molecule type" value="Genomic_DNA"/>
</dbReference>